<keyword evidence="2" id="KW-0732">Signal</keyword>
<accession>A0A182RQB9</accession>
<dbReference type="AlphaFoldDB" id="A0A182RQB9"/>
<feature type="signal peptide" evidence="2">
    <location>
        <begin position="1"/>
        <end position="21"/>
    </location>
</feature>
<dbReference type="VEuPathDB" id="VectorBase:AFUN008461"/>
<protein>
    <submittedName>
        <fullName evidence="3">Uncharacterized protein</fullName>
    </submittedName>
</protein>
<feature type="compositionally biased region" description="Polar residues" evidence="1">
    <location>
        <begin position="97"/>
        <end position="111"/>
    </location>
</feature>
<evidence type="ECO:0000256" key="1">
    <source>
        <dbReference type="SAM" id="MobiDB-lite"/>
    </source>
</evidence>
<name>A0A182RQB9_ANOFN</name>
<dbReference type="EnsemblMetazoa" id="AFUN008461-RA">
    <property type="protein sequence ID" value="AFUN008461-PA"/>
    <property type="gene ID" value="AFUN008461"/>
</dbReference>
<feature type="region of interest" description="Disordered" evidence="1">
    <location>
        <begin position="64"/>
        <end position="111"/>
    </location>
</feature>
<feature type="chain" id="PRO_5021497280" evidence="2">
    <location>
        <begin position="22"/>
        <end position="337"/>
    </location>
</feature>
<reference evidence="3" key="1">
    <citation type="submission" date="2020-05" db="UniProtKB">
        <authorList>
            <consortium name="EnsemblMetazoa"/>
        </authorList>
    </citation>
    <scope>IDENTIFICATION</scope>
    <source>
        <strain evidence="3">FUMOZ</strain>
    </source>
</reference>
<proteinExistence type="predicted"/>
<sequence>MAQKRPRISVGVMAVCCGVLSLSVVARESASHSDAGASARKYVAVHHHPVHPGTFSSPVDAPDTLGMAGTTTPLTPDPKAIENERHRQTRDTIQIIRPTSTNDESISSGTTAKQIRLRRMEPNIRNLPSPLVFMPARGRRFGGFEIPTEKRQITIEQMLEKGDYFVPNRGKKAPTPTSELIKKGKFDVLLGGTPDEYFFPNRGKKQYWLTYDSSGSNGRPMATRAVTPFDGKQNSYTLSNVQQLQQPLASRLRRNLLENLANEHKDTFFSSRGKRLLPLTEELMLLPGNALTDEQPGELGPEGLSGEMMPEFSSQPNDLDALVWNQDLLLSLDQPVS</sequence>
<dbReference type="VEuPathDB" id="VectorBase:AFUN2_013159"/>
<evidence type="ECO:0000313" key="3">
    <source>
        <dbReference type="EnsemblMetazoa" id="AFUN008461-PA"/>
    </source>
</evidence>
<feature type="compositionally biased region" description="Basic and acidic residues" evidence="1">
    <location>
        <begin position="79"/>
        <end position="90"/>
    </location>
</feature>
<organism evidence="3">
    <name type="scientific">Anopheles funestus</name>
    <name type="common">African malaria mosquito</name>
    <dbReference type="NCBI Taxonomy" id="62324"/>
    <lineage>
        <taxon>Eukaryota</taxon>
        <taxon>Metazoa</taxon>
        <taxon>Ecdysozoa</taxon>
        <taxon>Arthropoda</taxon>
        <taxon>Hexapoda</taxon>
        <taxon>Insecta</taxon>
        <taxon>Pterygota</taxon>
        <taxon>Neoptera</taxon>
        <taxon>Endopterygota</taxon>
        <taxon>Diptera</taxon>
        <taxon>Nematocera</taxon>
        <taxon>Culicoidea</taxon>
        <taxon>Culicidae</taxon>
        <taxon>Anophelinae</taxon>
        <taxon>Anopheles</taxon>
    </lineage>
</organism>
<evidence type="ECO:0000256" key="2">
    <source>
        <dbReference type="SAM" id="SignalP"/>
    </source>
</evidence>